<dbReference type="AlphaFoldDB" id="A0A9X2U496"/>
<protein>
    <submittedName>
        <fullName evidence="1">Uncharacterized protein</fullName>
    </submittedName>
</protein>
<dbReference type="RefSeq" id="WP_251922641.1">
    <property type="nucleotide sequence ID" value="NZ_CALTSG010000015.1"/>
</dbReference>
<proteinExistence type="predicted"/>
<dbReference type="EMBL" id="JANTYZ010000015">
    <property type="protein sequence ID" value="MCS3866570.1"/>
    <property type="molecule type" value="Genomic_DNA"/>
</dbReference>
<comment type="caution">
    <text evidence="1">The sequence shown here is derived from an EMBL/GenBank/DDBJ whole genome shotgun (WGS) entry which is preliminary data.</text>
</comment>
<reference evidence="1" key="1">
    <citation type="submission" date="2022-08" db="EMBL/GenBank/DDBJ databases">
        <title>Genomic Encyclopedia of Type Strains, Phase V (KMG-V): Genome sequencing to study the core and pangenomes of soil and plant-associated prokaryotes.</title>
        <authorList>
            <person name="Whitman W."/>
        </authorList>
    </citation>
    <scope>NUCLEOTIDE SEQUENCE</scope>
    <source>
        <strain evidence="1">SP2016B</strain>
    </source>
</reference>
<sequence>MDQSTEEIEPETLELVDVPSEPFVGIETVSSEAQRSETTYVFEVE</sequence>
<name>A0A9X2U496_9BACT</name>
<evidence type="ECO:0000313" key="2">
    <source>
        <dbReference type="Proteomes" id="UP001155034"/>
    </source>
</evidence>
<accession>A0A9X2U496</accession>
<organism evidence="1 2">
    <name type="scientific">Salinibacter ruber</name>
    <dbReference type="NCBI Taxonomy" id="146919"/>
    <lineage>
        <taxon>Bacteria</taxon>
        <taxon>Pseudomonadati</taxon>
        <taxon>Rhodothermota</taxon>
        <taxon>Rhodothermia</taxon>
        <taxon>Rhodothermales</taxon>
        <taxon>Salinibacteraceae</taxon>
        <taxon>Salinibacter</taxon>
    </lineage>
</organism>
<dbReference type="Proteomes" id="UP001155034">
    <property type="component" value="Unassembled WGS sequence"/>
</dbReference>
<gene>
    <name evidence="1" type="ORF">GGP82_003148</name>
</gene>
<evidence type="ECO:0000313" key="1">
    <source>
        <dbReference type="EMBL" id="MCS3866570.1"/>
    </source>
</evidence>